<protein>
    <submittedName>
        <fullName evidence="1">Uncharacterized protein</fullName>
    </submittedName>
</protein>
<evidence type="ECO:0000313" key="1">
    <source>
        <dbReference type="EMBL" id="KAI9911503.1"/>
    </source>
</evidence>
<gene>
    <name evidence="1" type="ORF">PsorP6_009525</name>
</gene>
<name>A0ACC0W076_9STRA</name>
<proteinExistence type="predicted"/>
<accession>A0ACC0W076</accession>
<organism evidence="1 2">
    <name type="scientific">Peronosclerospora sorghi</name>
    <dbReference type="NCBI Taxonomy" id="230839"/>
    <lineage>
        <taxon>Eukaryota</taxon>
        <taxon>Sar</taxon>
        <taxon>Stramenopiles</taxon>
        <taxon>Oomycota</taxon>
        <taxon>Peronosporomycetes</taxon>
        <taxon>Peronosporales</taxon>
        <taxon>Peronosporaceae</taxon>
        <taxon>Peronosclerospora</taxon>
    </lineage>
</organism>
<evidence type="ECO:0000313" key="2">
    <source>
        <dbReference type="Proteomes" id="UP001163321"/>
    </source>
</evidence>
<dbReference type="Proteomes" id="UP001163321">
    <property type="component" value="Chromosome 5"/>
</dbReference>
<comment type="caution">
    <text evidence="1">The sequence shown here is derived from an EMBL/GenBank/DDBJ whole genome shotgun (WGS) entry which is preliminary data.</text>
</comment>
<dbReference type="EMBL" id="CM047584">
    <property type="protein sequence ID" value="KAI9911503.1"/>
    <property type="molecule type" value="Genomic_DNA"/>
</dbReference>
<reference evidence="1 2" key="1">
    <citation type="journal article" date="2022" name="bioRxiv">
        <title>The genome of the oomycete Peronosclerospora sorghi, a cosmopolitan pathogen of maize and sorghum, is inflated with dispersed pseudogenes.</title>
        <authorList>
            <person name="Fletcher K."/>
            <person name="Martin F."/>
            <person name="Isakeit T."/>
            <person name="Cavanaugh K."/>
            <person name="Magill C."/>
            <person name="Michelmore R."/>
        </authorList>
    </citation>
    <scope>NUCLEOTIDE SEQUENCE [LARGE SCALE GENOMIC DNA]</scope>
    <source>
        <strain evidence="1">P6</strain>
    </source>
</reference>
<sequence>MGGKNGVFTRLHTGHGPDGLGGESGKVEASLTVARQNEAVESLIDLAQKHSGEVVIAAIGPLTNIALAILLDPNFVSHVKTLVVACAGPTINSCQYDLTGHSPSNSAFH</sequence>
<keyword evidence="2" id="KW-1185">Reference proteome</keyword>